<dbReference type="InterPro" id="IPR038713">
    <property type="entry name" value="Terminase_Gp1_N_sf"/>
</dbReference>
<dbReference type="InterPro" id="IPR005335">
    <property type="entry name" value="Terminase_ssu"/>
</dbReference>
<reference evidence="2" key="1">
    <citation type="journal article" date="2015" name="Nature">
        <title>Complex archaea that bridge the gap between prokaryotes and eukaryotes.</title>
        <authorList>
            <person name="Spang A."/>
            <person name="Saw J.H."/>
            <person name="Jorgensen S.L."/>
            <person name="Zaremba-Niedzwiedzka K."/>
            <person name="Martijn J."/>
            <person name="Lind A.E."/>
            <person name="van Eijk R."/>
            <person name="Schleper C."/>
            <person name="Guy L."/>
            <person name="Ettema T.J."/>
        </authorList>
    </citation>
    <scope>NUCLEOTIDE SEQUENCE</scope>
</reference>
<gene>
    <name evidence="2" type="ORF">LCGC14_0691450</name>
</gene>
<feature type="region of interest" description="Disordered" evidence="1">
    <location>
        <begin position="151"/>
        <end position="171"/>
    </location>
</feature>
<sequence>MAKDKPLTPREEVFCQCYCNLGSPEFSNGTKSAIRAEYKKPSAHNRASQLLKTVRIQNRIQEIYKQLLGEIGLTEEKVIAGILHDQEMARAVGDWKASNACSKQLGETLALFKQRQIVDSGKGTQQTAADQTPLEREAGRAAAEAFKRIMARGDSKTHESNAAIKLMRAGD</sequence>
<dbReference type="AlphaFoldDB" id="A0A0F9R5P5"/>
<dbReference type="EMBL" id="LAZR01001441">
    <property type="protein sequence ID" value="KKN44607.1"/>
    <property type="molecule type" value="Genomic_DNA"/>
</dbReference>
<dbReference type="Pfam" id="PF03592">
    <property type="entry name" value="Terminase_2"/>
    <property type="match status" value="1"/>
</dbReference>
<organism evidence="2">
    <name type="scientific">marine sediment metagenome</name>
    <dbReference type="NCBI Taxonomy" id="412755"/>
    <lineage>
        <taxon>unclassified sequences</taxon>
        <taxon>metagenomes</taxon>
        <taxon>ecological metagenomes</taxon>
    </lineage>
</organism>
<dbReference type="GO" id="GO:0051276">
    <property type="term" value="P:chromosome organization"/>
    <property type="evidence" value="ECO:0007669"/>
    <property type="project" value="InterPro"/>
</dbReference>
<evidence type="ECO:0000313" key="2">
    <source>
        <dbReference type="EMBL" id="KKN44607.1"/>
    </source>
</evidence>
<dbReference type="Gene3D" id="1.10.10.1400">
    <property type="entry name" value="Terminase, small subunit, N-terminal DNA-binding domain, HTH motif"/>
    <property type="match status" value="1"/>
</dbReference>
<protein>
    <recommendedName>
        <fullName evidence="3">Terminase small subunit</fullName>
    </recommendedName>
</protein>
<name>A0A0F9R5P5_9ZZZZ</name>
<evidence type="ECO:0008006" key="3">
    <source>
        <dbReference type="Google" id="ProtNLM"/>
    </source>
</evidence>
<evidence type="ECO:0000256" key="1">
    <source>
        <dbReference type="SAM" id="MobiDB-lite"/>
    </source>
</evidence>
<comment type="caution">
    <text evidence="2">The sequence shown here is derived from an EMBL/GenBank/DDBJ whole genome shotgun (WGS) entry which is preliminary data.</text>
</comment>
<proteinExistence type="predicted"/>
<accession>A0A0F9R5P5</accession>